<dbReference type="GO" id="GO:0016301">
    <property type="term" value="F:kinase activity"/>
    <property type="evidence" value="ECO:0007669"/>
    <property type="project" value="UniProtKB-KW"/>
</dbReference>
<evidence type="ECO:0000259" key="8">
    <source>
        <dbReference type="PROSITE" id="PS51100"/>
    </source>
</evidence>
<dbReference type="OrthoDB" id="9808134at2"/>
<gene>
    <name evidence="9" type="primary">celA</name>
    <name evidence="9" type="ORF">SALLE_v1c09900</name>
</gene>
<keyword evidence="6" id="KW-0418">Kinase</keyword>
<dbReference type="PROSITE" id="PS51100">
    <property type="entry name" value="PTS_EIIB_TYPE_3"/>
    <property type="match status" value="1"/>
</dbReference>
<evidence type="ECO:0000256" key="1">
    <source>
        <dbReference type="ARBA" id="ARBA00022448"/>
    </source>
</evidence>
<evidence type="ECO:0000256" key="3">
    <source>
        <dbReference type="ARBA" id="ARBA00022597"/>
    </source>
</evidence>
<dbReference type="GO" id="GO:0008982">
    <property type="term" value="F:protein-N(PI)-phosphohistidine-sugar phosphotransferase activity"/>
    <property type="evidence" value="ECO:0007669"/>
    <property type="project" value="InterPro"/>
</dbReference>
<dbReference type="SUPFAM" id="SSF52794">
    <property type="entry name" value="PTS system IIB component-like"/>
    <property type="match status" value="1"/>
</dbReference>
<dbReference type="PANTHER" id="PTHR34581:SF2">
    <property type="entry name" value="PTS SYSTEM N,N'-DIACETYLCHITOBIOSE-SPECIFIC EIIB COMPONENT"/>
    <property type="match status" value="1"/>
</dbReference>
<feature type="modified residue" description="Phosphocysteine; by EIIA" evidence="7">
    <location>
        <position position="8"/>
    </location>
</feature>
<organism evidence="9 10">
    <name type="scientific">Spiroplasma alleghenense</name>
    <dbReference type="NCBI Taxonomy" id="216931"/>
    <lineage>
        <taxon>Bacteria</taxon>
        <taxon>Bacillati</taxon>
        <taxon>Mycoplasmatota</taxon>
        <taxon>Mollicutes</taxon>
        <taxon>Entomoplasmatales</taxon>
        <taxon>Spiroplasmataceae</taxon>
        <taxon>Spiroplasma</taxon>
    </lineage>
</organism>
<keyword evidence="3" id="KW-0762">Sugar transport</keyword>
<feature type="domain" description="PTS EIIB type-3" evidence="8">
    <location>
        <begin position="1"/>
        <end position="98"/>
    </location>
</feature>
<dbReference type="AlphaFoldDB" id="A0A345Z4Y1"/>
<dbReference type="RefSeq" id="WP_115558551.1">
    <property type="nucleotide sequence ID" value="NZ_CP031376.1"/>
</dbReference>
<dbReference type="InterPro" id="IPR013012">
    <property type="entry name" value="PTS_EIIB_3"/>
</dbReference>
<keyword evidence="4" id="KW-0808">Transferase</keyword>
<evidence type="ECO:0000256" key="2">
    <source>
        <dbReference type="ARBA" id="ARBA00022553"/>
    </source>
</evidence>
<dbReference type="InterPro" id="IPR003501">
    <property type="entry name" value="PTS_EIIB_2/3"/>
</dbReference>
<reference evidence="9 10" key="1">
    <citation type="submission" date="2018-07" db="EMBL/GenBank/DDBJ databases">
        <title>Complete genome sequence of Spiroplasma alleghenense PLHS-1 (ATCC 51752).</title>
        <authorList>
            <person name="Chou L."/>
            <person name="Lee T.-Y."/>
            <person name="Tsai Y.-M."/>
            <person name="Kuo C.-H."/>
        </authorList>
    </citation>
    <scope>NUCLEOTIDE SEQUENCE [LARGE SCALE GENOMIC DNA]</scope>
    <source>
        <strain evidence="9 10">PLHS-1</strain>
    </source>
</reference>
<dbReference type="PANTHER" id="PTHR34581">
    <property type="entry name" value="PTS SYSTEM N,N'-DIACETYLCHITOBIOSE-SPECIFIC EIIB COMPONENT"/>
    <property type="match status" value="1"/>
</dbReference>
<accession>A0A345Z4Y1</accession>
<proteinExistence type="predicted"/>
<evidence type="ECO:0000256" key="5">
    <source>
        <dbReference type="ARBA" id="ARBA00022683"/>
    </source>
</evidence>
<evidence type="ECO:0000313" key="9">
    <source>
        <dbReference type="EMBL" id="AXK51660.1"/>
    </source>
</evidence>
<keyword evidence="2" id="KW-0597">Phosphoprotein</keyword>
<evidence type="ECO:0000256" key="6">
    <source>
        <dbReference type="ARBA" id="ARBA00022777"/>
    </source>
</evidence>
<keyword evidence="10" id="KW-1185">Reference proteome</keyword>
<evidence type="ECO:0000313" key="10">
    <source>
        <dbReference type="Proteomes" id="UP000254792"/>
    </source>
</evidence>
<evidence type="ECO:0000256" key="4">
    <source>
        <dbReference type="ARBA" id="ARBA00022679"/>
    </source>
</evidence>
<sequence length="98" mass="10813">MKKILLCCSAGFSTSVLVEKMYNWFDDNDIDVRLEAVPLAQVKSIVTEWDMVLIAPQMAYAINEIKALTDKPVAAIPAAIYQNGSGKEVAELAMSLYK</sequence>
<dbReference type="Proteomes" id="UP000254792">
    <property type="component" value="Chromosome"/>
</dbReference>
<dbReference type="GO" id="GO:0009401">
    <property type="term" value="P:phosphoenolpyruvate-dependent sugar phosphotransferase system"/>
    <property type="evidence" value="ECO:0007669"/>
    <property type="project" value="UniProtKB-KW"/>
</dbReference>
<dbReference type="InterPro" id="IPR051819">
    <property type="entry name" value="PTS_sugar-specific_EIIB"/>
</dbReference>
<protein>
    <submittedName>
        <fullName evidence="9">PTS system, cellobiose-specific IIB component</fullName>
    </submittedName>
</protein>
<name>A0A345Z4Y1_9MOLU</name>
<dbReference type="InterPro" id="IPR036095">
    <property type="entry name" value="PTS_EIIB-like_sf"/>
</dbReference>
<keyword evidence="5" id="KW-0598">Phosphotransferase system</keyword>
<dbReference type="Gene3D" id="3.40.50.2300">
    <property type="match status" value="1"/>
</dbReference>
<evidence type="ECO:0000256" key="7">
    <source>
        <dbReference type="PROSITE-ProRule" id="PRU00423"/>
    </source>
</evidence>
<keyword evidence="1" id="KW-0813">Transport</keyword>
<dbReference type="EMBL" id="CP031376">
    <property type="protein sequence ID" value="AXK51660.1"/>
    <property type="molecule type" value="Genomic_DNA"/>
</dbReference>
<dbReference type="KEGG" id="salx:SALLE_v1c09900"/>
<dbReference type="Pfam" id="PF02302">
    <property type="entry name" value="PTS_IIB"/>
    <property type="match status" value="1"/>
</dbReference>